<organism evidence="1 2">
    <name type="scientific">Campylobacter coli</name>
    <dbReference type="NCBI Taxonomy" id="195"/>
    <lineage>
        <taxon>Bacteria</taxon>
        <taxon>Pseudomonadati</taxon>
        <taxon>Campylobacterota</taxon>
        <taxon>Epsilonproteobacteria</taxon>
        <taxon>Campylobacterales</taxon>
        <taxon>Campylobacteraceae</taxon>
        <taxon>Campylobacter</taxon>
    </lineage>
</organism>
<evidence type="ECO:0000313" key="2">
    <source>
        <dbReference type="Proteomes" id="UP000365807"/>
    </source>
</evidence>
<dbReference type="EMBL" id="AACGFG010000003">
    <property type="protein sequence ID" value="EAK4357953.1"/>
    <property type="molecule type" value="Genomic_DNA"/>
</dbReference>
<dbReference type="OrthoDB" id="9811006at2"/>
<dbReference type="SMART" id="SM00867">
    <property type="entry name" value="YceI"/>
    <property type="match status" value="1"/>
</dbReference>
<dbReference type="InterPro" id="IPR007372">
    <property type="entry name" value="Lipid/polyisoprenoid-bd_YceI"/>
</dbReference>
<protein>
    <submittedName>
        <fullName evidence="1">Polyisoprenoid-binding protein</fullName>
    </submittedName>
</protein>
<proteinExistence type="predicted"/>
<dbReference type="PANTHER" id="PTHR34406">
    <property type="entry name" value="PROTEIN YCEI"/>
    <property type="match status" value="1"/>
</dbReference>
<reference evidence="1 2" key="1">
    <citation type="submission" date="2018-06" db="EMBL/GenBank/DDBJ databases">
        <authorList>
            <consortium name="NARMS: The National Antimicrobial Resistance Monitoring System"/>
        </authorList>
    </citation>
    <scope>NUCLEOTIDE SEQUENCE [LARGE SCALE GENOMIC DNA]</scope>
    <source>
        <strain evidence="1 2">FSIS11807978</strain>
    </source>
</reference>
<dbReference type="PANTHER" id="PTHR34406:SF1">
    <property type="entry name" value="PROTEIN YCEI"/>
    <property type="match status" value="1"/>
</dbReference>
<accession>A0A0Q2MH77</accession>
<dbReference type="eggNOG" id="COG2353">
    <property type="taxonomic scope" value="Bacteria"/>
</dbReference>
<evidence type="ECO:0000313" key="1">
    <source>
        <dbReference type="EMBL" id="EAK4357953.1"/>
    </source>
</evidence>
<dbReference type="STRING" id="195.ATE51_03382"/>
<dbReference type="Proteomes" id="UP000365807">
    <property type="component" value="Unassembled WGS sequence"/>
</dbReference>
<dbReference type="SUPFAM" id="SSF101874">
    <property type="entry name" value="YceI-like"/>
    <property type="match status" value="1"/>
</dbReference>
<dbReference type="InterPro" id="IPR036761">
    <property type="entry name" value="TTHA0802/YceI-like_sf"/>
</dbReference>
<sequence length="190" mass="21022">MKKILLSSLVAASLLSAGLFAKEYTLDKTHTDVGFKIKHLQISNVKGNFQDYDAVIDFDPASFEFKKLEATIKVASVNTDNQTRDNHLQQNDFFKAKQFPNMTFVMKKYEKIDNEKGKMTGTLTIAGVSKDVVLDTEIGGTAKGKDGKEKVGFSLNGKIKRSDFNFAPGTSTITLSDDINLNIEVEANEK</sequence>
<name>A0A0Q2MH77_CAMCO</name>
<dbReference type="RefSeq" id="WP_002785317.1">
    <property type="nucleotide sequence ID" value="NZ_AANHVQ020000005.1"/>
</dbReference>
<dbReference type="KEGG" id="ccoo:ATE51_03382"/>
<comment type="caution">
    <text evidence="1">The sequence shown here is derived from an EMBL/GenBank/DDBJ whole genome shotgun (WGS) entry which is preliminary data.</text>
</comment>
<dbReference type="Gene3D" id="2.40.128.110">
    <property type="entry name" value="Lipid/polyisoprenoid-binding, YceI-like"/>
    <property type="match status" value="1"/>
</dbReference>
<dbReference type="AlphaFoldDB" id="A0A0Q2MH77"/>
<dbReference type="Pfam" id="PF04264">
    <property type="entry name" value="YceI"/>
    <property type="match status" value="1"/>
</dbReference>
<gene>
    <name evidence="1" type="ORF">C6T04_03275</name>
</gene>